<accession>A0A8J8TF11</accession>
<feature type="transmembrane region" description="Helical" evidence="1">
    <location>
        <begin position="7"/>
        <end position="27"/>
    </location>
</feature>
<evidence type="ECO:0000256" key="1">
    <source>
        <dbReference type="SAM" id="Phobius"/>
    </source>
</evidence>
<protein>
    <recommendedName>
        <fullName evidence="4">DUF2127 domain-containing protein</fullName>
    </recommendedName>
</protein>
<dbReference type="Proteomes" id="UP000752814">
    <property type="component" value="Unassembled WGS sequence"/>
</dbReference>
<keyword evidence="1" id="KW-0472">Membrane</keyword>
<feature type="transmembrane region" description="Helical" evidence="1">
    <location>
        <begin position="39"/>
        <end position="57"/>
    </location>
</feature>
<keyword evidence="1" id="KW-0812">Transmembrane</keyword>
<dbReference type="EMBL" id="LVVT01000008">
    <property type="protein sequence ID" value="TQS83640.1"/>
    <property type="molecule type" value="Genomic_DNA"/>
</dbReference>
<gene>
    <name evidence="2" type="ORF">A3207_08640</name>
</gene>
<feature type="transmembrane region" description="Helical" evidence="1">
    <location>
        <begin position="62"/>
        <end position="82"/>
    </location>
</feature>
<proteinExistence type="predicted"/>
<keyword evidence="1" id="KW-1133">Transmembrane helix</keyword>
<comment type="caution">
    <text evidence="2">The sequence shown here is derived from an EMBL/GenBank/DDBJ whole genome shotgun (WGS) entry which is preliminary data.</text>
</comment>
<dbReference type="RefSeq" id="WP_400203495.1">
    <property type="nucleotide sequence ID" value="NZ_CAYAYE010000018.1"/>
</dbReference>
<evidence type="ECO:0000313" key="3">
    <source>
        <dbReference type="Proteomes" id="UP000752814"/>
    </source>
</evidence>
<feature type="transmembrane region" description="Helical" evidence="1">
    <location>
        <begin position="88"/>
        <end position="107"/>
    </location>
</feature>
<sequence length="116" mass="12670">MAKRPLMITIICVLFAIIGIVGLAGGIWQIIDTGANPDIVGSVIVSILMLIVIYGLWNGIKVFWYLGLIFSILDIIIAAYTMIESEGINANIVPAVIDVIVICYLATPKVRTYFKI</sequence>
<organism evidence="2 3">
    <name type="scientific">Candidatus Methanomassiliicoccus intestinalis</name>
    <dbReference type="NCBI Taxonomy" id="1406512"/>
    <lineage>
        <taxon>Archaea</taxon>
        <taxon>Methanobacteriati</taxon>
        <taxon>Thermoplasmatota</taxon>
        <taxon>Thermoplasmata</taxon>
        <taxon>Methanomassiliicoccales</taxon>
        <taxon>Methanomassiliicoccaceae</taxon>
        <taxon>Methanomassiliicoccus</taxon>
    </lineage>
</organism>
<reference evidence="2" key="1">
    <citation type="submission" date="2016-03" db="EMBL/GenBank/DDBJ databases">
        <authorList>
            <person name="Borrel G."/>
            <person name="Mccann A."/>
            <person name="O'Toole P.W."/>
        </authorList>
    </citation>
    <scope>NUCLEOTIDE SEQUENCE</scope>
    <source>
        <strain evidence="2">183</strain>
    </source>
</reference>
<evidence type="ECO:0008006" key="4">
    <source>
        <dbReference type="Google" id="ProtNLM"/>
    </source>
</evidence>
<dbReference type="AlphaFoldDB" id="A0A8J8TF11"/>
<evidence type="ECO:0000313" key="2">
    <source>
        <dbReference type="EMBL" id="TQS83640.1"/>
    </source>
</evidence>
<name>A0A8J8TF11_9ARCH</name>